<evidence type="ECO:0008006" key="3">
    <source>
        <dbReference type="Google" id="ProtNLM"/>
    </source>
</evidence>
<dbReference type="AlphaFoldDB" id="A0A2H0UDC4"/>
<reference evidence="2" key="1">
    <citation type="submission" date="2017-09" db="EMBL/GenBank/DDBJ databases">
        <title>Depth-based differentiation of microbial function through sediment-hosted aquifers and enrichment of novel symbionts in the deep terrestrial subsurface.</title>
        <authorList>
            <person name="Probst A.J."/>
            <person name="Ladd B."/>
            <person name="Jarett J.K."/>
            <person name="Geller-Mcgrath D.E."/>
            <person name="Sieber C.M.K."/>
            <person name="Emerson J.B."/>
            <person name="Anantharaman K."/>
            <person name="Thomas B.C."/>
            <person name="Malmstrom R."/>
            <person name="Stieglmeier M."/>
            <person name="Klingl A."/>
            <person name="Woyke T."/>
            <person name="Ryan C.M."/>
            <person name="Banfield J.F."/>
        </authorList>
    </citation>
    <scope>NUCLEOTIDE SEQUENCE [LARGE SCALE GENOMIC DNA]</scope>
</reference>
<name>A0A2H0UDC4_9BACT</name>
<dbReference type="SUPFAM" id="SSF54001">
    <property type="entry name" value="Cysteine proteinases"/>
    <property type="match status" value="1"/>
</dbReference>
<sequence>MNTLLAVARDLYLFLRYLAHDIAALFRDREQSTTETFLLTSAEHVVDDYGEGIEETVVTIFEEELQDDEPITFRSTAEIFSASTHPEKNTVMYTGRENTPVFTEPTASFDGVIARLPYGAFVMTLEQRGRWSRIVYRETAGWVLRDELIDRAAYVYPDFIIGATNFTDDPNTLRLRAVISDEFSGGLIELPLQSSEYVLYRLYRKNLSVAWPDVRPRTEGTWHTILGGVSGVYGSVSPSQGAVMEYVREDSVGHLAYVDAVFPDETISISEANYPDNGAYNERVLTREEWRELRPVFISVT</sequence>
<gene>
    <name evidence="1" type="ORF">COU16_02265</name>
</gene>
<protein>
    <recommendedName>
        <fullName evidence="3">SH3b domain-containing protein</fullName>
    </recommendedName>
</protein>
<dbReference type="EMBL" id="PFBI01000006">
    <property type="protein sequence ID" value="PIR84391.1"/>
    <property type="molecule type" value="Genomic_DNA"/>
</dbReference>
<organism evidence="1 2">
    <name type="scientific">Candidatus Kaiserbacteria bacterium CG10_big_fil_rev_8_21_14_0_10_47_16</name>
    <dbReference type="NCBI Taxonomy" id="1974608"/>
    <lineage>
        <taxon>Bacteria</taxon>
        <taxon>Candidatus Kaiseribacteriota</taxon>
    </lineage>
</organism>
<evidence type="ECO:0000313" key="2">
    <source>
        <dbReference type="Proteomes" id="UP000229344"/>
    </source>
</evidence>
<dbReference type="InterPro" id="IPR038765">
    <property type="entry name" value="Papain-like_cys_pep_sf"/>
</dbReference>
<accession>A0A2H0UDC4</accession>
<dbReference type="Gene3D" id="3.90.1720.10">
    <property type="entry name" value="endopeptidase domain like (from Nostoc punctiforme)"/>
    <property type="match status" value="1"/>
</dbReference>
<proteinExistence type="predicted"/>
<comment type="caution">
    <text evidence="1">The sequence shown here is derived from an EMBL/GenBank/DDBJ whole genome shotgun (WGS) entry which is preliminary data.</text>
</comment>
<evidence type="ECO:0000313" key="1">
    <source>
        <dbReference type="EMBL" id="PIR84391.1"/>
    </source>
</evidence>
<dbReference type="Gene3D" id="2.30.30.40">
    <property type="entry name" value="SH3 Domains"/>
    <property type="match status" value="1"/>
</dbReference>
<dbReference type="Proteomes" id="UP000229344">
    <property type="component" value="Unassembled WGS sequence"/>
</dbReference>